<evidence type="ECO:0000313" key="3">
    <source>
        <dbReference type="EMBL" id="GGJ81522.1"/>
    </source>
</evidence>
<dbReference type="InterPro" id="IPR010273">
    <property type="entry name" value="DUF881"/>
</dbReference>
<comment type="caution">
    <text evidence="3">The sequence shown here is derived from an EMBL/GenBank/DDBJ whole genome shotgun (WGS) entry which is preliminary data.</text>
</comment>
<organism evidence="3 4">
    <name type="scientific">Streptomyces camponoticapitis</name>
    <dbReference type="NCBI Taxonomy" id="1616125"/>
    <lineage>
        <taxon>Bacteria</taxon>
        <taxon>Bacillati</taxon>
        <taxon>Actinomycetota</taxon>
        <taxon>Actinomycetes</taxon>
        <taxon>Kitasatosporales</taxon>
        <taxon>Streptomycetaceae</taxon>
        <taxon>Streptomyces</taxon>
    </lineage>
</organism>
<dbReference type="RefSeq" id="WP_189106172.1">
    <property type="nucleotide sequence ID" value="NZ_BMMV01000003.1"/>
</dbReference>
<proteinExistence type="inferred from homology"/>
<protein>
    <submittedName>
        <fullName evidence="3">Membrane protein</fullName>
    </submittedName>
</protein>
<dbReference type="Proteomes" id="UP000660265">
    <property type="component" value="Unassembled WGS sequence"/>
</dbReference>
<evidence type="ECO:0000256" key="2">
    <source>
        <dbReference type="SAM" id="Phobius"/>
    </source>
</evidence>
<name>A0ABQ2E3W2_9ACTN</name>
<feature type="transmembrane region" description="Helical" evidence="2">
    <location>
        <begin position="20"/>
        <end position="39"/>
    </location>
</feature>
<dbReference type="PANTHER" id="PTHR37313:SF4">
    <property type="entry name" value="CONSERVED MEMBRANE PROTEIN-RELATED"/>
    <property type="match status" value="1"/>
</dbReference>
<gene>
    <name evidence="3" type="ORF">GCM10011583_11250</name>
</gene>
<dbReference type="EMBL" id="BMMV01000003">
    <property type="protein sequence ID" value="GGJ81522.1"/>
    <property type="molecule type" value="Genomic_DNA"/>
</dbReference>
<sequence>MSNSADSPEGPVRRRVWRPVRLLTAGVFALAGLIFVTSFNTAKGTNLRTDDSLLKLSDLIQERSDKNAELEESTGLVREDVDRLANRDDGSTKAEDAELRQLEDAAGTKKVSGQALTVTLDDAPPDATANPGYPEPQPNDLVIHQQDLQAVVNALWQGGARGIRVMDQRLISTSAVRCVGNTLILQGRVYSPPYKITAVGDQDRLRKALDDSPAIQNYQLYVQAYGLGWKVDEQGGTTLPGYTGTVDLHYAEPVK</sequence>
<evidence type="ECO:0000313" key="4">
    <source>
        <dbReference type="Proteomes" id="UP000660265"/>
    </source>
</evidence>
<keyword evidence="2" id="KW-0472">Membrane</keyword>
<comment type="similarity">
    <text evidence="1">Belongs to the UPF0749 family.</text>
</comment>
<evidence type="ECO:0000256" key="1">
    <source>
        <dbReference type="ARBA" id="ARBA00009108"/>
    </source>
</evidence>
<dbReference type="Pfam" id="PF05949">
    <property type="entry name" value="DUF881"/>
    <property type="match status" value="1"/>
</dbReference>
<reference evidence="4" key="1">
    <citation type="journal article" date="2019" name="Int. J. Syst. Evol. Microbiol.">
        <title>The Global Catalogue of Microorganisms (GCM) 10K type strain sequencing project: providing services to taxonomists for standard genome sequencing and annotation.</title>
        <authorList>
            <consortium name="The Broad Institute Genomics Platform"/>
            <consortium name="The Broad Institute Genome Sequencing Center for Infectious Disease"/>
            <person name="Wu L."/>
            <person name="Ma J."/>
        </authorList>
    </citation>
    <scope>NUCLEOTIDE SEQUENCE [LARGE SCALE GENOMIC DNA]</scope>
    <source>
        <strain evidence="4">CGMCC 4.7275</strain>
    </source>
</reference>
<dbReference type="PANTHER" id="PTHR37313">
    <property type="entry name" value="UPF0749 PROTEIN RV1825"/>
    <property type="match status" value="1"/>
</dbReference>
<keyword evidence="2" id="KW-1133">Transmembrane helix</keyword>
<accession>A0ABQ2E3W2</accession>
<keyword evidence="2" id="KW-0812">Transmembrane</keyword>
<keyword evidence="4" id="KW-1185">Reference proteome</keyword>
<dbReference type="Gene3D" id="3.30.70.1880">
    <property type="entry name" value="Protein of unknown function DUF881"/>
    <property type="match status" value="1"/>
</dbReference>